<organism evidence="10 11">
    <name type="scientific">Asparagus officinalis</name>
    <name type="common">Garden asparagus</name>
    <dbReference type="NCBI Taxonomy" id="4686"/>
    <lineage>
        <taxon>Eukaryota</taxon>
        <taxon>Viridiplantae</taxon>
        <taxon>Streptophyta</taxon>
        <taxon>Embryophyta</taxon>
        <taxon>Tracheophyta</taxon>
        <taxon>Spermatophyta</taxon>
        <taxon>Magnoliopsida</taxon>
        <taxon>Liliopsida</taxon>
        <taxon>Asparagales</taxon>
        <taxon>Asparagaceae</taxon>
        <taxon>Asparagoideae</taxon>
        <taxon>Asparagus</taxon>
    </lineage>
</organism>
<evidence type="ECO:0000256" key="2">
    <source>
        <dbReference type="ARBA" id="ARBA00010386"/>
    </source>
</evidence>
<keyword evidence="6" id="KW-0508">mRNA splicing</keyword>
<evidence type="ECO:0000256" key="5">
    <source>
        <dbReference type="ARBA" id="ARBA00023163"/>
    </source>
</evidence>
<evidence type="ECO:0000256" key="8">
    <source>
        <dbReference type="SAM" id="MobiDB-lite"/>
    </source>
</evidence>
<dbReference type="GO" id="GO:0071013">
    <property type="term" value="C:catalytic step 2 spliceosome"/>
    <property type="evidence" value="ECO:0007669"/>
    <property type="project" value="TreeGrafter"/>
</dbReference>
<dbReference type="AlphaFoldDB" id="A0A5P1FCW7"/>
<keyword evidence="4" id="KW-0805">Transcription regulation</keyword>
<feature type="domain" description="Pinin/SDK/MemA protein" evidence="9">
    <location>
        <begin position="214"/>
        <end position="341"/>
    </location>
</feature>
<comment type="similarity">
    <text evidence="2">Belongs to the pinin family.</text>
</comment>
<dbReference type="OMA" id="WKANRRQ"/>
<comment type="subcellular location">
    <subcellularLocation>
        <location evidence="1">Nucleus</location>
    </subcellularLocation>
</comment>
<dbReference type="Pfam" id="PF04696">
    <property type="entry name" value="Pinin_SDK_memA"/>
    <property type="match status" value="1"/>
</dbReference>
<evidence type="ECO:0000256" key="6">
    <source>
        <dbReference type="ARBA" id="ARBA00023187"/>
    </source>
</evidence>
<keyword evidence="11" id="KW-1185">Reference proteome</keyword>
<evidence type="ECO:0000256" key="1">
    <source>
        <dbReference type="ARBA" id="ARBA00004123"/>
    </source>
</evidence>
<dbReference type="InterPro" id="IPR039853">
    <property type="entry name" value="Pinin"/>
</dbReference>
<proteinExistence type="inferred from homology"/>
<evidence type="ECO:0000256" key="7">
    <source>
        <dbReference type="ARBA" id="ARBA00023242"/>
    </source>
</evidence>
<evidence type="ECO:0000256" key="3">
    <source>
        <dbReference type="ARBA" id="ARBA00022664"/>
    </source>
</evidence>
<evidence type="ECO:0000259" key="9">
    <source>
        <dbReference type="Pfam" id="PF04696"/>
    </source>
</evidence>
<accession>A0A5P1FCW7</accession>
<feature type="compositionally biased region" description="Basic and acidic residues" evidence="8">
    <location>
        <begin position="135"/>
        <end position="157"/>
    </location>
</feature>
<evidence type="ECO:0000313" key="10">
    <source>
        <dbReference type="EMBL" id="ONK75227.1"/>
    </source>
</evidence>
<evidence type="ECO:0000256" key="4">
    <source>
        <dbReference type="ARBA" id="ARBA00023015"/>
    </source>
</evidence>
<feature type="region of interest" description="Disordered" evidence="8">
    <location>
        <begin position="232"/>
        <end position="271"/>
    </location>
</feature>
<dbReference type="PANTHER" id="PTHR12707:SF0">
    <property type="entry name" value="PININ"/>
    <property type="match status" value="1"/>
</dbReference>
<dbReference type="InterPro" id="IPR006786">
    <property type="entry name" value="Pinin_SDK_MemA"/>
</dbReference>
<keyword evidence="5" id="KW-0804">Transcription</keyword>
<keyword evidence="7" id="KW-0539">Nucleus</keyword>
<feature type="compositionally biased region" description="Basic and acidic residues" evidence="8">
    <location>
        <begin position="78"/>
        <end position="95"/>
    </location>
</feature>
<reference evidence="11" key="1">
    <citation type="journal article" date="2017" name="Nat. Commun.">
        <title>The asparagus genome sheds light on the origin and evolution of a young Y chromosome.</title>
        <authorList>
            <person name="Harkess A."/>
            <person name="Zhou J."/>
            <person name="Xu C."/>
            <person name="Bowers J.E."/>
            <person name="Van der Hulst R."/>
            <person name="Ayyampalayam S."/>
            <person name="Mercati F."/>
            <person name="Riccardi P."/>
            <person name="McKain M.R."/>
            <person name="Kakrana A."/>
            <person name="Tang H."/>
            <person name="Ray J."/>
            <person name="Groenendijk J."/>
            <person name="Arikit S."/>
            <person name="Mathioni S.M."/>
            <person name="Nakano M."/>
            <person name="Shan H."/>
            <person name="Telgmann-Rauber A."/>
            <person name="Kanno A."/>
            <person name="Yue Z."/>
            <person name="Chen H."/>
            <person name="Li W."/>
            <person name="Chen Y."/>
            <person name="Xu X."/>
            <person name="Zhang Y."/>
            <person name="Luo S."/>
            <person name="Chen H."/>
            <person name="Gao J."/>
            <person name="Mao Z."/>
            <person name="Pires J.C."/>
            <person name="Luo M."/>
            <person name="Kudrna D."/>
            <person name="Wing R.A."/>
            <person name="Meyers B.C."/>
            <person name="Yi K."/>
            <person name="Kong H."/>
            <person name="Lavrijsen P."/>
            <person name="Sunseri F."/>
            <person name="Falavigna A."/>
            <person name="Ye Y."/>
            <person name="Leebens-Mack J.H."/>
            <person name="Chen G."/>
        </authorList>
    </citation>
    <scope>NUCLEOTIDE SEQUENCE [LARGE SCALE GENOMIC DNA]</scope>
    <source>
        <strain evidence="11">cv. DH0086</strain>
    </source>
</reference>
<dbReference type="GO" id="GO:0006397">
    <property type="term" value="P:mRNA processing"/>
    <property type="evidence" value="ECO:0007669"/>
    <property type="project" value="UniProtKB-KW"/>
</dbReference>
<evidence type="ECO:0000313" key="11">
    <source>
        <dbReference type="Proteomes" id="UP000243459"/>
    </source>
</evidence>
<name>A0A5P1FCW7_ASPOF</name>
<dbReference type="PANTHER" id="PTHR12707">
    <property type="entry name" value="PINN"/>
    <property type="match status" value="1"/>
</dbReference>
<dbReference type="Gramene" id="ONK75227">
    <property type="protein sequence ID" value="ONK75227"/>
    <property type="gene ID" value="A4U43_C03F14680"/>
</dbReference>
<dbReference type="EMBL" id="CM007383">
    <property type="protein sequence ID" value="ONK75227.1"/>
    <property type="molecule type" value="Genomic_DNA"/>
</dbReference>
<sequence length="473" mass="54006">MFSGLRSVARRTWMDGVGDAGRMSWWKRKRAAGLAEGGVRRGVEELAAEAKLHWRAQWSSGSKKRAAQQDDVGGGGERSLHDLREITKRLRDPRGLRRPAPSVGPTGPRKRGAVVGPAVEDQPAPKRRLSSAVVKLEDGEIKEDASGPKDSKEEHISEVAAVPTGENGKPRPNPQINSGSRRDGNPWMRKMDYDVIPTEPIPRILPKNEDPRLVKRNRRMLGQLLGTLEKFQEEDKQRSTTEAYMRRSDSLRRAEEKAREESERLRQQEREQIAEKRRRDLTLQARVAAKAEQKKMELLFILWSEHHKNLTNFLRTKTEPPIYYMPAKPLVEDAAIVEQSTEQVFLEWKTARRAELSEYQKQIEEDYISNVDKELDRWQDARNTRRSNIQVNLQETMDKELETHRLEHGPKPRRITGNNEEEDVEDIAAEDELMDEVLGAPERVYGDASKLPEAGNGSSNPVEMQLEGCNRAI</sequence>
<protein>
    <recommendedName>
        <fullName evidence="9">Pinin/SDK/MemA protein domain-containing protein</fullName>
    </recommendedName>
</protein>
<keyword evidence="3" id="KW-0507">mRNA processing</keyword>
<dbReference type="Proteomes" id="UP000243459">
    <property type="component" value="Chromosome 3"/>
</dbReference>
<gene>
    <name evidence="10" type="ORF">A4U43_C03F14680</name>
</gene>
<feature type="region of interest" description="Disordered" evidence="8">
    <location>
        <begin position="57"/>
        <end position="187"/>
    </location>
</feature>
<dbReference type="GO" id="GO:0008380">
    <property type="term" value="P:RNA splicing"/>
    <property type="evidence" value="ECO:0007669"/>
    <property type="project" value="UniProtKB-KW"/>
</dbReference>